<protein>
    <submittedName>
        <fullName evidence="1">Uncharacterized protein</fullName>
    </submittedName>
</protein>
<gene>
    <name evidence="1" type="ORF">ACFOYY_14370</name>
</gene>
<evidence type="ECO:0000313" key="2">
    <source>
        <dbReference type="Proteomes" id="UP001595698"/>
    </source>
</evidence>
<keyword evidence="2" id="KW-1185">Reference proteome</keyword>
<accession>A0ABV8F0E5</accession>
<dbReference type="RefSeq" id="WP_386190025.1">
    <property type="nucleotide sequence ID" value="NZ_JBHSBC010000012.1"/>
</dbReference>
<comment type="caution">
    <text evidence="1">The sequence shown here is derived from an EMBL/GenBank/DDBJ whole genome shotgun (WGS) entry which is preliminary data.</text>
</comment>
<dbReference type="Proteomes" id="UP001595698">
    <property type="component" value="Unassembled WGS sequence"/>
</dbReference>
<reference evidence="2" key="1">
    <citation type="journal article" date="2019" name="Int. J. Syst. Evol. Microbiol.">
        <title>The Global Catalogue of Microorganisms (GCM) 10K type strain sequencing project: providing services to taxonomists for standard genome sequencing and annotation.</title>
        <authorList>
            <consortium name="The Broad Institute Genomics Platform"/>
            <consortium name="The Broad Institute Genome Sequencing Center for Infectious Disease"/>
            <person name="Wu L."/>
            <person name="Ma J."/>
        </authorList>
    </citation>
    <scope>NUCLEOTIDE SEQUENCE [LARGE SCALE GENOMIC DNA]</scope>
    <source>
        <strain evidence="2">TBRC 7912</strain>
    </source>
</reference>
<organism evidence="1 2">
    <name type="scientific">Streptosporangium jomthongense</name>
    <dbReference type="NCBI Taxonomy" id="1193683"/>
    <lineage>
        <taxon>Bacteria</taxon>
        <taxon>Bacillati</taxon>
        <taxon>Actinomycetota</taxon>
        <taxon>Actinomycetes</taxon>
        <taxon>Streptosporangiales</taxon>
        <taxon>Streptosporangiaceae</taxon>
        <taxon>Streptosporangium</taxon>
    </lineage>
</organism>
<name>A0ABV8F0E5_9ACTN</name>
<proteinExistence type="predicted"/>
<dbReference type="EMBL" id="JBHSBC010000012">
    <property type="protein sequence ID" value="MFC3981319.1"/>
    <property type="molecule type" value="Genomic_DNA"/>
</dbReference>
<evidence type="ECO:0000313" key="1">
    <source>
        <dbReference type="EMBL" id="MFC3981319.1"/>
    </source>
</evidence>
<sequence>MSRSATARTYNQNHVPRPYTPGGRRVSVYVSWSYPAEAGRNPAELDNRFSTMTEVRRTAWPAYEDPKWSDPLRFQQGVAGSLELFFWGWLPFQRFAEEATGHPVPVYQRLDQAGFPTPLDERVLADTDTLLVFGLDHMITGQEPAPEEVEAVRAFLAREGTRLVLGPHHDVGASDDLAVREREHRHHGDPLVPRQQRFARYLRSLMGELGIPVENRYGLRPAVSGPKQIAPLTIARDLDGAGWLEGVTTLNFHMHLPHYAVTTDDPDVVRVLGRQPIDLTRPTHPFTEEGNTEFDVVLWMPPGGDRAGDVLLADSTVFSSLFGGDESLRAFWRNIVTDRRGT</sequence>